<evidence type="ECO:0000313" key="9">
    <source>
        <dbReference type="EMBL" id="KAE9278309.1"/>
    </source>
</evidence>
<dbReference type="EMBL" id="QXGB01002948">
    <property type="protein sequence ID" value="KAE9173836.1"/>
    <property type="molecule type" value="Genomic_DNA"/>
</dbReference>
<dbReference type="Proteomes" id="UP000440732">
    <property type="component" value="Unassembled WGS sequence"/>
</dbReference>
<evidence type="ECO:0000313" key="7">
    <source>
        <dbReference type="EMBL" id="KAE9173836.1"/>
    </source>
</evidence>
<dbReference type="EMBL" id="QXGF01002472">
    <property type="protein sequence ID" value="KAE8924548.1"/>
    <property type="molecule type" value="Genomic_DNA"/>
</dbReference>
<dbReference type="Proteomes" id="UP000441208">
    <property type="component" value="Unassembled WGS sequence"/>
</dbReference>
<evidence type="ECO:0000313" key="12">
    <source>
        <dbReference type="Proteomes" id="UP000433483"/>
    </source>
</evidence>
<evidence type="ECO:0000313" key="6">
    <source>
        <dbReference type="EMBL" id="KAE9167174.1"/>
    </source>
</evidence>
<evidence type="ECO:0000313" key="18">
    <source>
        <dbReference type="Proteomes" id="UP000476176"/>
    </source>
</evidence>
<dbReference type="EMBL" id="QXGC01004928">
    <property type="protein sequence ID" value="KAE9167174.1"/>
    <property type="molecule type" value="Genomic_DNA"/>
</dbReference>
<dbReference type="EMBL" id="QXFY01001333">
    <property type="protein sequence ID" value="KAE9320733.1"/>
    <property type="molecule type" value="Genomic_DNA"/>
</dbReference>
<dbReference type="EMBL" id="QXFZ01001154">
    <property type="protein sequence ID" value="KAE9095843.1"/>
    <property type="molecule type" value="Genomic_DNA"/>
</dbReference>
<evidence type="ECO:0000313" key="16">
    <source>
        <dbReference type="Proteomes" id="UP000441208"/>
    </source>
</evidence>
<reference evidence="11 12" key="1">
    <citation type="submission" date="2018-08" db="EMBL/GenBank/DDBJ databases">
        <title>Genomic investigation of the strawberry pathogen Phytophthora fragariae indicates pathogenicity is determined by transcriptional variation in three key races.</title>
        <authorList>
            <person name="Adams T.M."/>
            <person name="Armitage A.D."/>
            <person name="Sobczyk M.K."/>
            <person name="Bates H.J."/>
            <person name="Dunwell J.M."/>
            <person name="Nellist C.F."/>
            <person name="Harrison R.J."/>
        </authorList>
    </citation>
    <scope>NUCLEOTIDE SEQUENCE [LARGE SCALE GENOMIC DNA]</scope>
    <source>
        <strain evidence="9 13">A4</strain>
        <strain evidence="8 14">BC-1</strain>
        <strain evidence="6 18">BC-23</strain>
        <strain evidence="7 12">NOV-27</strain>
        <strain evidence="4 15">NOV-5</strain>
        <strain evidence="3 16">NOV-71</strain>
        <strain evidence="10 19">NOV-77</strain>
        <strain evidence="1 11">NOV-9</strain>
        <strain evidence="5 20">ONT-3</strain>
        <strain evidence="2 17">SCRP245</strain>
    </source>
</reference>
<evidence type="ECO:0000313" key="17">
    <source>
        <dbReference type="Proteomes" id="UP000460718"/>
    </source>
</evidence>
<evidence type="ECO:0000313" key="11">
    <source>
        <dbReference type="Proteomes" id="UP000429523"/>
    </source>
</evidence>
<sequence>MHLLAQFAATVTVVSRISSSSACRTWSVLTGSAVTVVSVEGPVTTVEPSPRVTPAAGPVV</sequence>
<protein>
    <submittedName>
        <fullName evidence="1">Uncharacterized protein</fullName>
    </submittedName>
</protein>
<dbReference type="Proteomes" id="UP000433483">
    <property type="component" value="Unassembled WGS sequence"/>
</dbReference>
<evidence type="ECO:0000313" key="14">
    <source>
        <dbReference type="Proteomes" id="UP000440367"/>
    </source>
</evidence>
<dbReference type="AlphaFoldDB" id="A0A6A3E404"/>
<accession>A0A6A3E404</accession>
<evidence type="ECO:0000313" key="4">
    <source>
        <dbReference type="EMBL" id="KAE9096126.1"/>
    </source>
</evidence>
<comment type="caution">
    <text evidence="1">The sequence shown here is derived from an EMBL/GenBank/DDBJ whole genome shotgun (WGS) entry which is preliminary data.</text>
</comment>
<evidence type="ECO:0000313" key="5">
    <source>
        <dbReference type="EMBL" id="KAE9105921.1"/>
    </source>
</evidence>
<name>A0A6A3E404_9STRA</name>
<dbReference type="Proteomes" id="UP000476176">
    <property type="component" value="Unassembled WGS sequence"/>
</dbReference>
<organism evidence="1 11">
    <name type="scientific">Phytophthora fragariae</name>
    <dbReference type="NCBI Taxonomy" id="53985"/>
    <lineage>
        <taxon>Eukaryota</taxon>
        <taxon>Sar</taxon>
        <taxon>Stramenopiles</taxon>
        <taxon>Oomycota</taxon>
        <taxon>Peronosporomycetes</taxon>
        <taxon>Peronosporales</taxon>
        <taxon>Peronosporaceae</taxon>
        <taxon>Phytophthora</taxon>
    </lineage>
</organism>
<evidence type="ECO:0000313" key="1">
    <source>
        <dbReference type="EMBL" id="KAE8924548.1"/>
    </source>
</evidence>
<dbReference type="Proteomes" id="UP000488956">
    <property type="component" value="Unassembled WGS sequence"/>
</dbReference>
<evidence type="ECO:0000313" key="19">
    <source>
        <dbReference type="Proteomes" id="UP000486351"/>
    </source>
</evidence>
<evidence type="ECO:0000313" key="2">
    <source>
        <dbReference type="EMBL" id="KAE8973431.1"/>
    </source>
</evidence>
<dbReference type="EMBL" id="QXGA01002527">
    <property type="protein sequence ID" value="KAE9096126.1"/>
    <property type="molecule type" value="Genomic_DNA"/>
</dbReference>
<evidence type="ECO:0000313" key="13">
    <source>
        <dbReference type="Proteomes" id="UP000437068"/>
    </source>
</evidence>
<dbReference type="EMBL" id="QXGE01002914">
    <property type="protein sequence ID" value="KAE9278309.1"/>
    <property type="molecule type" value="Genomic_DNA"/>
</dbReference>
<dbReference type="Proteomes" id="UP000460718">
    <property type="component" value="Unassembled WGS sequence"/>
</dbReference>
<evidence type="ECO:0000313" key="10">
    <source>
        <dbReference type="EMBL" id="KAE9320733.1"/>
    </source>
</evidence>
<dbReference type="EMBL" id="QXGD01002100">
    <property type="protein sequence ID" value="KAE9193664.1"/>
    <property type="molecule type" value="Genomic_DNA"/>
</dbReference>
<gene>
    <name evidence="9" type="ORF">PF001_g25223</name>
    <name evidence="8" type="ORF">PF002_g23832</name>
    <name evidence="6" type="ORF">PF004_g28912</name>
    <name evidence="7" type="ORF">PF005_g26111</name>
    <name evidence="4" type="ORF">PF006_g23853</name>
    <name evidence="3" type="ORF">PF007_g17235</name>
    <name evidence="10" type="ORF">PF008_g17972</name>
    <name evidence="1" type="ORF">PF009_g25228</name>
    <name evidence="5" type="ORF">PF010_g12822</name>
    <name evidence="2" type="ORF">PF011_g25259</name>
</gene>
<dbReference type="Proteomes" id="UP000437068">
    <property type="component" value="Unassembled WGS sequence"/>
</dbReference>
<keyword evidence="12" id="KW-1185">Reference proteome</keyword>
<dbReference type="EMBL" id="QXFX01000728">
    <property type="protein sequence ID" value="KAE9105921.1"/>
    <property type="molecule type" value="Genomic_DNA"/>
</dbReference>
<evidence type="ECO:0000313" key="8">
    <source>
        <dbReference type="EMBL" id="KAE9193664.1"/>
    </source>
</evidence>
<evidence type="ECO:0000313" key="3">
    <source>
        <dbReference type="EMBL" id="KAE9095843.1"/>
    </source>
</evidence>
<evidence type="ECO:0000313" key="20">
    <source>
        <dbReference type="Proteomes" id="UP000488956"/>
    </source>
</evidence>
<dbReference type="Proteomes" id="UP000440367">
    <property type="component" value="Unassembled WGS sequence"/>
</dbReference>
<dbReference type="EMBL" id="QXFW01003042">
    <property type="protein sequence ID" value="KAE8973431.1"/>
    <property type="molecule type" value="Genomic_DNA"/>
</dbReference>
<proteinExistence type="predicted"/>
<dbReference type="Proteomes" id="UP000429523">
    <property type="component" value="Unassembled WGS sequence"/>
</dbReference>
<dbReference type="Proteomes" id="UP000486351">
    <property type="component" value="Unassembled WGS sequence"/>
</dbReference>
<evidence type="ECO:0000313" key="15">
    <source>
        <dbReference type="Proteomes" id="UP000440732"/>
    </source>
</evidence>